<organism evidence="3 5">
    <name type="scientific">Aphanomyces astaci</name>
    <name type="common">Crayfish plague agent</name>
    <dbReference type="NCBI Taxonomy" id="112090"/>
    <lineage>
        <taxon>Eukaryota</taxon>
        <taxon>Sar</taxon>
        <taxon>Stramenopiles</taxon>
        <taxon>Oomycota</taxon>
        <taxon>Saprolegniomycetes</taxon>
        <taxon>Saprolegniales</taxon>
        <taxon>Verrucalvaceae</taxon>
        <taxon>Aphanomyces</taxon>
    </lineage>
</organism>
<protein>
    <recommendedName>
        <fullName evidence="2">BTB domain-containing protein</fullName>
    </recommendedName>
</protein>
<dbReference type="InterPro" id="IPR051481">
    <property type="entry name" value="BTB-POZ/Galectin-3-binding"/>
</dbReference>
<reference evidence="4 6" key="1">
    <citation type="journal article" date="2018" name="J. Invertebr. Pathol.">
        <title>New genotyping method for the causative agent of crayfish plague (Aphanomyces astaci) based on whole genome data.</title>
        <authorList>
            <person name="Minardi D."/>
            <person name="Studholme D.J."/>
            <person name="van der Giezen M."/>
            <person name="Pretto T."/>
            <person name="Oidtmann B."/>
        </authorList>
    </citation>
    <scope>NUCLEOTIDE SEQUENCE [LARGE SCALE GENOMIC DNA]</scope>
    <source>
        <strain evidence="4 6">KB13</strain>
    </source>
</reference>
<evidence type="ECO:0000313" key="3">
    <source>
        <dbReference type="EMBL" id="RHY04285.1"/>
    </source>
</evidence>
<dbReference type="SUPFAM" id="SSF54695">
    <property type="entry name" value="POZ domain"/>
    <property type="match status" value="1"/>
</dbReference>
<dbReference type="AlphaFoldDB" id="A0A397ADA1"/>
<reference evidence="3 5" key="2">
    <citation type="submission" date="2018-08" db="EMBL/GenBank/DDBJ databases">
        <title>Aphanomyces genome sequencing and annotation.</title>
        <authorList>
            <person name="Minardi D."/>
            <person name="Oidtmann B."/>
            <person name="Van Der Giezen M."/>
            <person name="Studholme D.J."/>
        </authorList>
    </citation>
    <scope>NUCLEOTIDE SEQUENCE [LARGE SCALE GENOMIC DNA]</scope>
    <source>
        <strain evidence="3 5">Kv</strain>
    </source>
</reference>
<evidence type="ECO:0000259" key="2">
    <source>
        <dbReference type="PROSITE" id="PS50097"/>
    </source>
</evidence>
<dbReference type="CDD" id="cd14733">
    <property type="entry name" value="BACK"/>
    <property type="match status" value="1"/>
</dbReference>
<dbReference type="VEuPathDB" id="FungiDB:H257_06660"/>
<evidence type="ECO:0000313" key="6">
    <source>
        <dbReference type="Proteomes" id="UP000275652"/>
    </source>
</evidence>
<dbReference type="Pfam" id="PF00651">
    <property type="entry name" value="BTB"/>
    <property type="match status" value="1"/>
</dbReference>
<dbReference type="Proteomes" id="UP000265427">
    <property type="component" value="Unassembled WGS sequence"/>
</dbReference>
<accession>A0A397ADA1</accession>
<name>A0A397ADA1_APHAT</name>
<feature type="compositionally biased region" description="Polar residues" evidence="1">
    <location>
        <begin position="268"/>
        <end position="277"/>
    </location>
</feature>
<dbReference type="PANTHER" id="PTHR24410:SF23">
    <property type="entry name" value="BTB DOMAIN-CONTAINING PROTEIN-RELATED"/>
    <property type="match status" value="1"/>
</dbReference>
<gene>
    <name evidence="4" type="ORF">DYB28_000072</name>
    <name evidence="3" type="ORF">DYB36_001402</name>
</gene>
<feature type="domain" description="BTB" evidence="2">
    <location>
        <begin position="53"/>
        <end position="120"/>
    </location>
</feature>
<evidence type="ECO:0000313" key="4">
    <source>
        <dbReference type="EMBL" id="RLO06791.1"/>
    </source>
</evidence>
<dbReference type="EMBL" id="QUSZ01006881">
    <property type="protein sequence ID" value="RHY04285.1"/>
    <property type="molecule type" value="Genomic_DNA"/>
</dbReference>
<dbReference type="InterPro" id="IPR011333">
    <property type="entry name" value="SKP1/BTB/POZ_sf"/>
</dbReference>
<dbReference type="PROSITE" id="PS50097">
    <property type="entry name" value="BTB"/>
    <property type="match status" value="1"/>
</dbReference>
<sequence>MERKPTSDNGSGGSSVVYGSTSATVYETFRNHRDLSRRLARFDFESPAPGTCWDVVLCVGGSRFHAHRFMLGMSSKPLNAMLTGHMRESSQTDVTLNDVTSATMSQLLKYIYSGNVDLSTDTVVQTLTAAEMYELQCLGELCKNFILQHAAHVFKPQLIEPLPEKLLCELIAQDDLQVRPSSTRALLSFIHLALVLADVVPLIRYPSMSVRELYCKVKPLVAASVIPEHYLTEALFFHLSWGSSVGHQDVRMRARTISTTMRKRKRVSFTQSVSFSEQPWGGGRDPPPNYSD</sequence>
<feature type="region of interest" description="Disordered" evidence="1">
    <location>
        <begin position="268"/>
        <end position="292"/>
    </location>
</feature>
<evidence type="ECO:0000313" key="5">
    <source>
        <dbReference type="Proteomes" id="UP000265427"/>
    </source>
</evidence>
<dbReference type="Proteomes" id="UP000275652">
    <property type="component" value="Unassembled WGS sequence"/>
</dbReference>
<comment type="caution">
    <text evidence="3">The sequence shown here is derived from an EMBL/GenBank/DDBJ whole genome shotgun (WGS) entry which is preliminary data.</text>
</comment>
<dbReference type="SMART" id="SM00225">
    <property type="entry name" value="BTB"/>
    <property type="match status" value="1"/>
</dbReference>
<proteinExistence type="predicted"/>
<dbReference type="EMBL" id="QUTI01024423">
    <property type="protein sequence ID" value="RLO06791.1"/>
    <property type="molecule type" value="Genomic_DNA"/>
</dbReference>
<evidence type="ECO:0000256" key="1">
    <source>
        <dbReference type="SAM" id="MobiDB-lite"/>
    </source>
</evidence>
<dbReference type="Gene3D" id="3.30.710.10">
    <property type="entry name" value="Potassium Channel Kv1.1, Chain A"/>
    <property type="match status" value="1"/>
</dbReference>
<dbReference type="PANTHER" id="PTHR24410">
    <property type="entry name" value="HL07962P-RELATED"/>
    <property type="match status" value="1"/>
</dbReference>
<dbReference type="InterPro" id="IPR000210">
    <property type="entry name" value="BTB/POZ_dom"/>
</dbReference>